<dbReference type="VEuPathDB" id="FungiDB:PMAA_m0020"/>
<keyword evidence="2" id="KW-0378">Hydrolase</keyword>
<dbReference type="Pfam" id="PF01541">
    <property type="entry name" value="GIY-YIG"/>
    <property type="match status" value="1"/>
</dbReference>
<dbReference type="STRING" id="441960.H9CNS7"/>
<dbReference type="InterPro" id="IPR010896">
    <property type="entry name" value="NUMOD1"/>
</dbReference>
<keyword evidence="2" id="KW-0496">Mitochondrion</keyword>
<dbReference type="InterPro" id="IPR000305">
    <property type="entry name" value="GIY-YIG_endonuc"/>
</dbReference>
<accession>H9CNS7</accession>
<dbReference type="Gene3D" id="3.40.1440.10">
    <property type="entry name" value="GIY-YIG endonuclease"/>
    <property type="match status" value="1"/>
</dbReference>
<dbReference type="SMART" id="SM00465">
    <property type="entry name" value="GIYc"/>
    <property type="match status" value="1"/>
</dbReference>
<dbReference type="AlphaFoldDB" id="H9CNS7"/>
<organism evidence="3">
    <name type="scientific">Talaromyces marneffei (strain ATCC 18224 / CBS 334.59 / QM 7333)</name>
    <name type="common">Penicillium marneffei</name>
    <dbReference type="NCBI Taxonomy" id="441960"/>
    <lineage>
        <taxon>Eukaryota</taxon>
        <taxon>Fungi</taxon>
        <taxon>Dikarya</taxon>
        <taxon>Ascomycota</taxon>
        <taxon>Pezizomycotina</taxon>
        <taxon>Eurotiomycetes</taxon>
        <taxon>Eurotiomycetidae</taxon>
        <taxon>Eurotiales</taxon>
        <taxon>Trichocomaceae</taxon>
        <taxon>Talaromyces</taxon>
        <taxon>Talaromyces sect. Talaromyces</taxon>
    </lineage>
</organism>
<geneLocation type="mitochondrion" evidence="2"/>
<dbReference type="InterPro" id="IPR006350">
    <property type="entry name" value="Intron_endoG1"/>
</dbReference>
<evidence type="ECO:0000313" key="2">
    <source>
        <dbReference type="EMBL" id="AFD95971.1"/>
    </source>
</evidence>
<dbReference type="InterPro" id="IPR035901">
    <property type="entry name" value="GIY-YIG_endonuc_sf"/>
</dbReference>
<dbReference type="SUPFAM" id="SSF82771">
    <property type="entry name" value="GIY-YIG endonuclease"/>
    <property type="match status" value="1"/>
</dbReference>
<keyword evidence="3" id="KW-1185">Reference proteome</keyword>
<dbReference type="NCBIfam" id="TIGR01453">
    <property type="entry name" value="grpIintron_endo"/>
    <property type="match status" value="1"/>
</dbReference>
<sequence length="296" mass="34417">MMATAFLGLSNSPKWHKQNYSYKNNNNLHKKYYSTDTNLGNYSKVVTDFLSDKNLNAVICFEDLQLRETKDKINEYSKNKAGIYLIFNKVTLDYYIGSASTNRFYSRFYKHLISLIGSKIVKNAVRKYGINNFAFIILELFPEEVNKENNKKLLNIEDFYLKSLLPNYNILTEAGNSFGYKHTEINRIKMKANYSEECRNRIGLLNRGKKLSEIIVERIKEKAFLRPSYNYSEQGLANLKNKSKPIILYNKDGTVYGEYSSIVEASNSLNCSIKSISRALKSNSKILKRTWYVKYK</sequence>
<keyword evidence="2" id="KW-0540">Nuclease</keyword>
<dbReference type="SMART" id="SM00497">
    <property type="entry name" value="IENR1"/>
    <property type="match status" value="1"/>
</dbReference>
<dbReference type="EMBL" id="JQ354997">
    <property type="protein sequence ID" value="AFD95971.1"/>
    <property type="molecule type" value="Genomic_DNA"/>
</dbReference>
<name>H9CNS7_TALMQ</name>
<protein>
    <submittedName>
        <fullName evidence="2">Intron-encoded GIY-YIG endonuclease</fullName>
    </submittedName>
</protein>
<evidence type="ECO:0000313" key="3">
    <source>
        <dbReference type="Proteomes" id="UP000001294"/>
    </source>
</evidence>
<dbReference type="GO" id="GO:0004519">
    <property type="term" value="F:endonuclease activity"/>
    <property type="evidence" value="ECO:0007669"/>
    <property type="project" value="UniProtKB-KW"/>
</dbReference>
<proteinExistence type="predicted"/>
<gene>
    <name evidence="2" type="ORF">PMAA_m0020</name>
</gene>
<reference evidence="2 3" key="1">
    <citation type="journal article" date="2012" name="BMC Genomics">
        <title>Sequencing of mitochondrial genomes of nine Aspergillus and Penicillium species identifies mobile introns and accessory genes as main sources of genome size variability.</title>
        <authorList>
            <person name="Joardar V."/>
            <person name="Abrams N.F."/>
            <person name="Hostetler J."/>
            <person name="Paukstelis P.J."/>
            <person name="Pakala S."/>
            <person name="Pakala S.B."/>
            <person name="Zafar N."/>
            <person name="Abolude O.O."/>
            <person name="Payne G."/>
            <person name="Andrianopoulos A."/>
            <person name="Denning D.W."/>
            <person name="Nierman W.C."/>
        </authorList>
    </citation>
    <scope>NUCLEOTIDE SEQUENCE [LARGE SCALE GENOMIC DNA]</scope>
    <source>
        <strain evidence="3">ATCC 18224 / CBS 334.59 / QM 7333</strain>
    </source>
</reference>
<dbReference type="InterPro" id="IPR036388">
    <property type="entry name" value="WH-like_DNA-bd_sf"/>
</dbReference>
<dbReference type="Gene3D" id="1.10.10.10">
    <property type="entry name" value="Winged helix-like DNA-binding domain superfamily/Winged helix DNA-binding domain"/>
    <property type="match status" value="1"/>
</dbReference>
<keyword evidence="2" id="KW-0255">Endonuclease</keyword>
<dbReference type="InterPro" id="IPR003647">
    <property type="entry name" value="Intron_nuc_1_rpt"/>
</dbReference>
<dbReference type="PROSITE" id="PS50164">
    <property type="entry name" value="GIY_YIG"/>
    <property type="match status" value="1"/>
</dbReference>
<evidence type="ECO:0000259" key="1">
    <source>
        <dbReference type="PROSITE" id="PS50164"/>
    </source>
</evidence>
<feature type="domain" description="GIY-YIG" evidence="1">
    <location>
        <begin position="79"/>
        <end position="170"/>
    </location>
</feature>
<dbReference type="Pfam" id="PF07453">
    <property type="entry name" value="NUMOD1"/>
    <property type="match status" value="1"/>
</dbReference>
<dbReference type="Proteomes" id="UP000001294">
    <property type="component" value="Mitochondrion"/>
</dbReference>